<proteinExistence type="inferred from homology"/>
<evidence type="ECO:0000256" key="1">
    <source>
        <dbReference type="ARBA" id="ARBA00004123"/>
    </source>
</evidence>
<sequence length="658" mass="75262">MTADDGATGSPRKSRRVTDTISYDVKLNFKQLLKPVPQYSNPNVSILNKTTVRIKYDKAKLRELVAKSAPLPYDGVIPYPDCLINDTEPTAEDFRLFQELAKSSTSAESSDRVRHVVFGGFEIETWYTAPYPEEYSHFDTLYICEHCLAYMPHLVTYNRHRLKYCTANGGYHPPGVEIYRDVENGIAVWEVDGRKQINYCQNLCLFAKLFLNSKTLYYDVEPFIFYVLTEFKPETPNVYHFVGYFSKEKLNSSDYNLSCIVTLPIYQRKGYGNFLIDFSYLLSRNEFKFGTPEKPLSDLGLVSYRNYWKITMAYKLRDLTLRFWDDKKQMPPISIEVLSKLTGMLPSDVIVGLEQLMALVRNPISGHYGITIRPQIISAVIDKWEAKDYVRLKPELLVWKPMLFGPSGGINSAPLIRRQGMNTIESIIGFLKDDINNPWSYQMEAIKEIEVLNTNQGADENFPKNDDSVEYVPCLPNVKWAQPVITQNEAVRGEENPTSARNTPAPSRSDEEVNDSEQEIVVDDLMGQFSNSDGSDEDDEDDEDDGIQPLTGIRGGGFRLRQRRNMRERLNQTRRSGRLTRASPRIDDSDEETEDTRESREATKEFFKAMDDALSRSCKPSSDPRKPLDLSEASSDKLHQGIPGPQPVRVSPRKPRRL</sequence>
<dbReference type="GO" id="GO:0031507">
    <property type="term" value="P:heterochromatin formation"/>
    <property type="evidence" value="ECO:0007669"/>
    <property type="project" value="UniProtKB-ARBA"/>
</dbReference>
<reference evidence="15 16" key="1">
    <citation type="submission" date="2019-07" db="EMBL/GenBank/DDBJ databases">
        <title>Genome assembly of two rare yeast pathogens: Diutina rugosa and Trichomonascus ciferrii.</title>
        <authorList>
            <person name="Mixao V."/>
            <person name="Saus E."/>
            <person name="Hansen A."/>
            <person name="Lass-Flor C."/>
            <person name="Gabaldon T."/>
        </authorList>
    </citation>
    <scope>NUCLEOTIDE SEQUENCE [LARGE SCALE GENOMIC DNA]</scope>
    <source>
        <strain evidence="15 16">CBS 613</strain>
    </source>
</reference>
<evidence type="ECO:0000256" key="3">
    <source>
        <dbReference type="ARBA" id="ARBA00013184"/>
    </source>
</evidence>
<keyword evidence="10 12" id="KW-0539">Nucleus</keyword>
<dbReference type="GO" id="GO:0008270">
    <property type="term" value="F:zinc ion binding"/>
    <property type="evidence" value="ECO:0007669"/>
    <property type="project" value="UniProtKB-KW"/>
</dbReference>
<feature type="compositionally biased region" description="Acidic residues" evidence="13">
    <location>
        <begin position="534"/>
        <end position="546"/>
    </location>
</feature>
<keyword evidence="7" id="KW-0862">Zinc</keyword>
<feature type="compositionally biased region" description="Acidic residues" evidence="13">
    <location>
        <begin position="512"/>
        <end position="522"/>
    </location>
</feature>
<dbReference type="Gene3D" id="3.40.630.30">
    <property type="match status" value="1"/>
</dbReference>
<evidence type="ECO:0000256" key="12">
    <source>
        <dbReference type="RuleBase" id="RU361211"/>
    </source>
</evidence>
<evidence type="ECO:0000256" key="13">
    <source>
        <dbReference type="SAM" id="MobiDB-lite"/>
    </source>
</evidence>
<evidence type="ECO:0000256" key="4">
    <source>
        <dbReference type="ARBA" id="ARBA00022679"/>
    </source>
</evidence>
<dbReference type="SUPFAM" id="SSF55729">
    <property type="entry name" value="Acyl-CoA N-acyltransferases (Nat)"/>
    <property type="match status" value="1"/>
</dbReference>
<comment type="catalytic activity">
    <reaction evidence="12">
        <text>L-lysyl-[protein] + acetyl-CoA = N(6)-acetyl-L-lysyl-[protein] + CoA + H(+)</text>
        <dbReference type="Rhea" id="RHEA:45948"/>
        <dbReference type="Rhea" id="RHEA-COMP:9752"/>
        <dbReference type="Rhea" id="RHEA-COMP:10731"/>
        <dbReference type="ChEBI" id="CHEBI:15378"/>
        <dbReference type="ChEBI" id="CHEBI:29969"/>
        <dbReference type="ChEBI" id="CHEBI:57287"/>
        <dbReference type="ChEBI" id="CHEBI:57288"/>
        <dbReference type="ChEBI" id="CHEBI:61930"/>
        <dbReference type="EC" id="2.3.1.48"/>
    </reaction>
</comment>
<evidence type="ECO:0000256" key="5">
    <source>
        <dbReference type="ARBA" id="ARBA00022723"/>
    </source>
</evidence>
<dbReference type="EMBL" id="SWFT01000092">
    <property type="protein sequence ID" value="KAA8902211.1"/>
    <property type="molecule type" value="Genomic_DNA"/>
</dbReference>
<dbReference type="InterPro" id="IPR036388">
    <property type="entry name" value="WH-like_DNA-bd_sf"/>
</dbReference>
<dbReference type="InterPro" id="IPR002717">
    <property type="entry name" value="HAT_MYST-type"/>
</dbReference>
<evidence type="ECO:0000256" key="9">
    <source>
        <dbReference type="ARBA" id="ARBA00022990"/>
    </source>
</evidence>
<keyword evidence="6" id="KW-0863">Zinc-finger</keyword>
<comment type="caution">
    <text evidence="15">The sequence shown here is derived from an EMBL/GenBank/DDBJ whole genome shotgun (WGS) entry which is preliminary data.</text>
</comment>
<keyword evidence="9" id="KW-0007">Acetylation</keyword>
<feature type="region of interest" description="Disordered" evidence="13">
    <location>
        <begin position="488"/>
        <end position="658"/>
    </location>
</feature>
<keyword evidence="16" id="KW-1185">Reference proteome</keyword>
<feature type="domain" description="MYST-type HAT" evidence="14">
    <location>
        <begin position="108"/>
        <end position="401"/>
    </location>
</feature>
<keyword evidence="5" id="KW-0479">Metal-binding</keyword>
<evidence type="ECO:0000259" key="14">
    <source>
        <dbReference type="PROSITE" id="PS51726"/>
    </source>
</evidence>
<dbReference type="GeneID" id="54781656"/>
<dbReference type="GO" id="GO:0004402">
    <property type="term" value="F:histone acetyltransferase activity"/>
    <property type="evidence" value="ECO:0007669"/>
    <property type="project" value="InterPro"/>
</dbReference>
<dbReference type="GO" id="GO:0003682">
    <property type="term" value="F:chromatin binding"/>
    <property type="evidence" value="ECO:0007669"/>
    <property type="project" value="TreeGrafter"/>
</dbReference>
<dbReference type="GO" id="GO:0006357">
    <property type="term" value="P:regulation of transcription by RNA polymerase II"/>
    <property type="evidence" value="ECO:0007669"/>
    <property type="project" value="TreeGrafter"/>
</dbReference>
<feature type="compositionally biased region" description="Polar residues" evidence="13">
    <location>
        <begin position="496"/>
        <end position="506"/>
    </location>
</feature>
<gene>
    <name evidence="15" type="ORF">DIURU_003005</name>
</gene>
<keyword evidence="8" id="KW-0156">Chromatin regulator</keyword>
<dbReference type="FunFam" id="3.30.60.60:FF:000001">
    <property type="entry name" value="Histone acetyltransferase"/>
    <property type="match status" value="1"/>
</dbReference>
<dbReference type="Gene3D" id="1.10.10.10">
    <property type="entry name" value="Winged helix-like DNA-binding domain superfamily/Winged helix DNA-binding domain"/>
    <property type="match status" value="1"/>
</dbReference>
<keyword evidence="4" id="KW-0808">Transferase</keyword>
<organism evidence="15 16">
    <name type="scientific">Diutina rugosa</name>
    <name type="common">Yeast</name>
    <name type="synonym">Candida rugosa</name>
    <dbReference type="NCBI Taxonomy" id="5481"/>
    <lineage>
        <taxon>Eukaryota</taxon>
        <taxon>Fungi</taxon>
        <taxon>Dikarya</taxon>
        <taxon>Ascomycota</taxon>
        <taxon>Saccharomycotina</taxon>
        <taxon>Pichiomycetes</taxon>
        <taxon>Debaryomycetaceae</taxon>
        <taxon>Diutina</taxon>
    </lineage>
</organism>
<comment type="subcellular location">
    <subcellularLocation>
        <location evidence="1 12">Nucleus</location>
    </subcellularLocation>
</comment>
<dbReference type="Proteomes" id="UP000449547">
    <property type="component" value="Unassembled WGS sequence"/>
</dbReference>
<dbReference type="Gene3D" id="3.30.60.60">
    <property type="entry name" value="N-acetyl transferase-like"/>
    <property type="match status" value="1"/>
</dbReference>
<dbReference type="Pfam" id="PF01853">
    <property type="entry name" value="MOZ_SAS"/>
    <property type="match status" value="1"/>
</dbReference>
<dbReference type="AlphaFoldDB" id="A0A642UQ24"/>
<evidence type="ECO:0000256" key="11">
    <source>
        <dbReference type="PIRSR" id="PIRSR602717-51"/>
    </source>
</evidence>
<dbReference type="VEuPathDB" id="FungiDB:DIURU_003005"/>
<dbReference type="PANTHER" id="PTHR10615">
    <property type="entry name" value="HISTONE ACETYLTRANSFERASE"/>
    <property type="match status" value="1"/>
</dbReference>
<dbReference type="RefSeq" id="XP_034012293.1">
    <property type="nucleotide sequence ID" value="XM_034155720.1"/>
</dbReference>
<dbReference type="Pfam" id="PF17772">
    <property type="entry name" value="zf-MYST"/>
    <property type="match status" value="1"/>
</dbReference>
<evidence type="ECO:0000256" key="7">
    <source>
        <dbReference type="ARBA" id="ARBA00022833"/>
    </source>
</evidence>
<dbReference type="GO" id="GO:0005634">
    <property type="term" value="C:nucleus"/>
    <property type="evidence" value="ECO:0007669"/>
    <property type="project" value="UniProtKB-SubCell"/>
</dbReference>
<dbReference type="PANTHER" id="PTHR10615:SF161">
    <property type="entry name" value="HISTONE ACETYLTRANSFERASE KAT7"/>
    <property type="match status" value="1"/>
</dbReference>
<feature type="compositionally biased region" description="Basic and acidic residues" evidence="13">
    <location>
        <begin position="622"/>
        <end position="639"/>
    </location>
</feature>
<dbReference type="PROSITE" id="PS51726">
    <property type="entry name" value="MYST_HAT"/>
    <property type="match status" value="1"/>
</dbReference>
<dbReference type="GO" id="GO:1990467">
    <property type="term" value="C:NuA3a histone acetyltransferase complex"/>
    <property type="evidence" value="ECO:0007669"/>
    <property type="project" value="TreeGrafter"/>
</dbReference>
<evidence type="ECO:0000256" key="2">
    <source>
        <dbReference type="ARBA" id="ARBA00010107"/>
    </source>
</evidence>
<feature type="active site" description="Proton donor/acceptor" evidence="11">
    <location>
        <position position="293"/>
    </location>
</feature>
<dbReference type="OrthoDB" id="787137at2759"/>
<evidence type="ECO:0000256" key="6">
    <source>
        <dbReference type="ARBA" id="ARBA00022771"/>
    </source>
</evidence>
<evidence type="ECO:0000256" key="8">
    <source>
        <dbReference type="ARBA" id="ARBA00022853"/>
    </source>
</evidence>
<protein>
    <recommendedName>
        <fullName evidence="3 12">Histone acetyltransferase</fullName>
        <ecNumber evidence="3 12">2.3.1.48</ecNumber>
    </recommendedName>
</protein>
<evidence type="ECO:0000313" key="15">
    <source>
        <dbReference type="EMBL" id="KAA8902211.1"/>
    </source>
</evidence>
<dbReference type="InterPro" id="IPR040706">
    <property type="entry name" value="Zf-MYST"/>
</dbReference>
<name>A0A642UQ24_DIURU</name>
<dbReference type="InterPro" id="IPR016181">
    <property type="entry name" value="Acyl_CoA_acyltransferase"/>
</dbReference>
<accession>A0A642UQ24</accession>
<dbReference type="EC" id="2.3.1.48" evidence="3 12"/>
<dbReference type="InterPro" id="IPR050603">
    <property type="entry name" value="MYST_HAT"/>
</dbReference>
<dbReference type="GO" id="GO:0003712">
    <property type="term" value="F:transcription coregulator activity"/>
    <property type="evidence" value="ECO:0007669"/>
    <property type="project" value="TreeGrafter"/>
</dbReference>
<feature type="compositionally biased region" description="Basic and acidic residues" evidence="13">
    <location>
        <begin position="596"/>
        <end position="614"/>
    </location>
</feature>
<evidence type="ECO:0000313" key="16">
    <source>
        <dbReference type="Proteomes" id="UP000449547"/>
    </source>
</evidence>
<evidence type="ECO:0000256" key="10">
    <source>
        <dbReference type="ARBA" id="ARBA00023242"/>
    </source>
</evidence>
<comment type="similarity">
    <text evidence="2 12">Belongs to the MYST (SAS/MOZ) family.</text>
</comment>
<dbReference type="FunFam" id="3.40.630.30:FF:000001">
    <property type="entry name" value="Histone acetyltransferase"/>
    <property type="match status" value="1"/>
</dbReference>